<gene>
    <name evidence="1" type="ORF">NCTC13163_00670</name>
</gene>
<organism evidence="1 2">
    <name type="scientific">Exiguobacterium aurantiacum</name>
    <dbReference type="NCBI Taxonomy" id="33987"/>
    <lineage>
        <taxon>Bacteria</taxon>
        <taxon>Bacillati</taxon>
        <taxon>Bacillota</taxon>
        <taxon>Bacilli</taxon>
        <taxon>Bacillales</taxon>
        <taxon>Bacillales Family XII. Incertae Sedis</taxon>
        <taxon>Exiguobacterium</taxon>
    </lineage>
</organism>
<dbReference type="InterPro" id="IPR037914">
    <property type="entry name" value="SpoVT-AbrB_sf"/>
</dbReference>
<dbReference type="AlphaFoldDB" id="A0A377FS82"/>
<dbReference type="EMBL" id="UGGP01000001">
    <property type="protein sequence ID" value="STO07325.1"/>
    <property type="molecule type" value="Genomic_DNA"/>
</dbReference>
<dbReference type="OrthoDB" id="582905at2"/>
<proteinExistence type="predicted"/>
<sequence>MRNSNREERKLIQFGNDVYVLLSSEELKRFNLDSTDHVMVSTSDEGILIQPLSHQNLDDSSKFEDEIDRIMNEHDETFKGLVDR</sequence>
<dbReference type="SUPFAM" id="SSF89447">
    <property type="entry name" value="AbrB/MazE/MraZ-like"/>
    <property type="match status" value="1"/>
</dbReference>
<dbReference type="STRING" id="1397694.GCA_000702585_01185"/>
<name>A0A377FS82_9BACL</name>
<evidence type="ECO:0000313" key="2">
    <source>
        <dbReference type="Proteomes" id="UP000254060"/>
    </source>
</evidence>
<dbReference type="Proteomes" id="UP000254060">
    <property type="component" value="Unassembled WGS sequence"/>
</dbReference>
<evidence type="ECO:0000313" key="1">
    <source>
        <dbReference type="EMBL" id="STO07325.1"/>
    </source>
</evidence>
<accession>A0A377FS82</accession>
<dbReference type="RefSeq" id="WP_029334426.1">
    <property type="nucleotide sequence ID" value="NZ_UGGP01000001.1"/>
</dbReference>
<dbReference type="Gene3D" id="2.10.260.10">
    <property type="match status" value="1"/>
</dbReference>
<protein>
    <submittedName>
        <fullName evidence="1">Putative addiction module antidote</fullName>
    </submittedName>
</protein>
<reference evidence="1 2" key="1">
    <citation type="submission" date="2018-06" db="EMBL/GenBank/DDBJ databases">
        <authorList>
            <consortium name="Pathogen Informatics"/>
            <person name="Doyle S."/>
        </authorList>
    </citation>
    <scope>NUCLEOTIDE SEQUENCE [LARGE SCALE GENOMIC DNA]</scope>
    <source>
        <strain evidence="1 2">NCTC13163</strain>
    </source>
</reference>